<accession>A0A131Z7K3</accession>
<organism evidence="1">
    <name type="scientific">Rhipicephalus appendiculatus</name>
    <name type="common">Brown ear tick</name>
    <dbReference type="NCBI Taxonomy" id="34631"/>
    <lineage>
        <taxon>Eukaryota</taxon>
        <taxon>Metazoa</taxon>
        <taxon>Ecdysozoa</taxon>
        <taxon>Arthropoda</taxon>
        <taxon>Chelicerata</taxon>
        <taxon>Arachnida</taxon>
        <taxon>Acari</taxon>
        <taxon>Parasitiformes</taxon>
        <taxon>Ixodida</taxon>
        <taxon>Ixodoidea</taxon>
        <taxon>Ixodidae</taxon>
        <taxon>Rhipicephalinae</taxon>
        <taxon>Rhipicephalus</taxon>
        <taxon>Rhipicephalus</taxon>
    </lineage>
</organism>
<name>A0A131Z7K3_RHIAP</name>
<dbReference type="AlphaFoldDB" id="A0A131Z7K3"/>
<proteinExistence type="predicted"/>
<sequence>MQSVSQNASCKRTVSYLEGVTRTTLSTLAAGSLSYCVVHIGQQLLRVQYGKKYQVLVPALIGATVAAYTTAAKIREYKLL</sequence>
<dbReference type="EMBL" id="GEDV01001777">
    <property type="protein sequence ID" value="JAP86780.1"/>
    <property type="molecule type" value="Transcribed_RNA"/>
</dbReference>
<evidence type="ECO:0000313" key="1">
    <source>
        <dbReference type="EMBL" id="JAP86780.1"/>
    </source>
</evidence>
<reference evidence="1" key="1">
    <citation type="journal article" date="2016" name="Ticks Tick Borne Dis.">
        <title>De novo assembly and annotation of the salivary gland transcriptome of Rhipicephalus appendiculatus male and female ticks during blood feeding.</title>
        <authorList>
            <person name="de Castro M.H."/>
            <person name="de Klerk D."/>
            <person name="Pienaar R."/>
            <person name="Latif A.A."/>
            <person name="Rees D.J."/>
            <person name="Mans B.J."/>
        </authorList>
    </citation>
    <scope>NUCLEOTIDE SEQUENCE</scope>
    <source>
        <tissue evidence="1">Salivary glands</tissue>
    </source>
</reference>
<protein>
    <submittedName>
        <fullName evidence="1">Uncharacterized protein</fullName>
    </submittedName>
</protein>